<keyword evidence="4" id="KW-1185">Reference proteome</keyword>
<organism evidence="3 4">
    <name type="scientific">Gnathostoma spinigerum</name>
    <dbReference type="NCBI Taxonomy" id="75299"/>
    <lineage>
        <taxon>Eukaryota</taxon>
        <taxon>Metazoa</taxon>
        <taxon>Ecdysozoa</taxon>
        <taxon>Nematoda</taxon>
        <taxon>Chromadorea</taxon>
        <taxon>Rhabditida</taxon>
        <taxon>Spirurina</taxon>
        <taxon>Gnathostomatomorpha</taxon>
        <taxon>Gnathostomatoidea</taxon>
        <taxon>Gnathostomatidae</taxon>
        <taxon>Gnathostoma</taxon>
    </lineage>
</organism>
<dbReference type="Pfam" id="PF05994">
    <property type="entry name" value="FragX_IP"/>
    <property type="match status" value="1"/>
</dbReference>
<evidence type="ECO:0000313" key="4">
    <source>
        <dbReference type="Proteomes" id="UP001608902"/>
    </source>
</evidence>
<gene>
    <name evidence="3" type="ORF">AB6A40_010887</name>
</gene>
<dbReference type="Pfam" id="PF07159">
    <property type="entry name" value="CYRIA-B_Rac1-bd"/>
    <property type="match status" value="1"/>
</dbReference>
<comment type="similarity">
    <text evidence="1">Belongs to the CYFIP family.</text>
</comment>
<comment type="caution">
    <text evidence="3">The sequence shown here is derived from an EMBL/GenBank/DDBJ whole genome shotgun (WGS) entry which is preliminary data.</text>
</comment>
<evidence type="ECO:0000313" key="3">
    <source>
        <dbReference type="EMBL" id="MFH4984178.1"/>
    </source>
</evidence>
<accession>A0ABD6F2K5</accession>
<feature type="domain" description="CYRIA/CYRIB Rac1 binding" evidence="2">
    <location>
        <begin position="33"/>
        <end position="152"/>
    </location>
</feature>
<dbReference type="PRINTS" id="PR01698">
    <property type="entry name" value="CYTOFMRPINTP"/>
</dbReference>
<evidence type="ECO:0000259" key="2">
    <source>
        <dbReference type="Pfam" id="PF07159"/>
    </source>
</evidence>
<name>A0ABD6F2K5_9BILA</name>
<dbReference type="Proteomes" id="UP001608902">
    <property type="component" value="Unassembled WGS sequence"/>
</dbReference>
<reference evidence="3 4" key="1">
    <citation type="submission" date="2024-08" db="EMBL/GenBank/DDBJ databases">
        <title>Gnathostoma spinigerum genome.</title>
        <authorList>
            <person name="Gonzalez-Bertolin B."/>
            <person name="Monzon S."/>
            <person name="Zaballos A."/>
            <person name="Jimenez P."/>
            <person name="Dekumyoy P."/>
            <person name="Varona S."/>
            <person name="Cuesta I."/>
            <person name="Sumanam S."/>
            <person name="Adisakwattana P."/>
            <person name="Gasser R.B."/>
            <person name="Hernandez-Gonzalez A."/>
            <person name="Young N.D."/>
            <person name="Perteguer M.J."/>
        </authorList>
    </citation>
    <scope>NUCLEOTIDE SEQUENCE [LARGE SCALE GENOMIC DNA]</scope>
    <source>
        <strain evidence="3">AL3</strain>
        <tissue evidence="3">Liver</tissue>
    </source>
</reference>
<evidence type="ECO:0000256" key="1">
    <source>
        <dbReference type="ARBA" id="ARBA00025790"/>
    </source>
</evidence>
<dbReference type="PANTHER" id="PTHR12195">
    <property type="entry name" value="CYTOPLASMIC FMR1-INTERACTING PROTEIN-RELATED"/>
    <property type="match status" value="1"/>
</dbReference>
<dbReference type="EMBL" id="JBGFUD010015687">
    <property type="protein sequence ID" value="MFH4984178.1"/>
    <property type="molecule type" value="Genomic_DNA"/>
</dbReference>
<dbReference type="PIRSF" id="PIRSF008153">
    <property type="entry name" value="FMR1_interacting"/>
    <property type="match status" value="1"/>
</dbReference>
<dbReference type="GO" id="GO:0005737">
    <property type="term" value="C:cytoplasm"/>
    <property type="evidence" value="ECO:0007669"/>
    <property type="project" value="UniProtKB-ARBA"/>
</dbReference>
<dbReference type="AlphaFoldDB" id="A0ABD6F2K5"/>
<proteinExistence type="inferred from homology"/>
<dbReference type="InterPro" id="IPR008081">
    <property type="entry name" value="Cytoplasmic_FMR1-int"/>
</dbReference>
<sequence>MSSIVQNRAVTRFCDEVKRLCHPEKRKDFVSEAYLLTLGKTLNMFAVLDELKNMKASIKNDFSTFRRSAQFLQVMSDTQTIQEMQDLSMFLATQNKIKNLLKKELQAIENYEELLADVVNICALLFEDHMYLTPAERHMFVKVLGFALFLMDGDTPHVAKLDHRKRIDISKLDRIFKSLEVVPLFGDMQIQPFSFVKRSPSYDPSKWPLSNSEGDKCHVSIADKVHIIREHHSEYLIRLSRLNNEIAVCDKDGPRSDDENREMAQLVLSGIQLLCGWTSDVVETVSWKLLHPTDHRSNEECPEGAEEYERATKYNYSKEEKAALIEVISIIKNVQQMLSKMESVLSIAVRRHIYAELQDFVQKTLKELLGKAVKNKRDLLAG</sequence>
<protein>
    <recommendedName>
        <fullName evidence="2">CYRIA/CYRIB Rac1 binding domain-containing protein</fullName>
    </recommendedName>
</protein>
<dbReference type="InterPro" id="IPR009828">
    <property type="entry name" value="CYRIA/CYRIB_Rac1-bd"/>
</dbReference>